<keyword evidence="2" id="KW-1185">Reference proteome</keyword>
<dbReference type="PANTHER" id="PTHR33471:SF4">
    <property type="entry name" value="T22H22.11 PROTEIN"/>
    <property type="match status" value="1"/>
</dbReference>
<dbReference type="PANTHER" id="PTHR33471">
    <property type="entry name" value="ATP-DEPENDENT ZINC METALLOPROTEASE-RELATED"/>
    <property type="match status" value="1"/>
</dbReference>
<name>A0ABD3SZC1_9LAMI</name>
<sequence>MNTYSISAQFQYRLIVRHQKSEGRESEAAIRRRRTLRRVDSELEKGNFKAALSLVKQLQGKSAGLRGFGVAAAAKVPRSALYLDEAKLSGDMEISSLNLIIDSIIRSIKCSLEFQLLEEQTEEVLVQEFGEVVDGESLNSLYEDHLMCVQVRYCLTFESPMLVCTYSLEPDILLLSSSQHEAGHFLIGYMLGVLPKRYKVPSMKDLFVDKFASGKVEFIGFEFLSDVHITTKSNKKFTRGKLSKKTLKNFSCVILGGLVAEHLSFGYSELLHSDVQKVSFMSSEF</sequence>
<dbReference type="SUPFAM" id="SSF140990">
    <property type="entry name" value="FtsH protease domain-like"/>
    <property type="match status" value="1"/>
</dbReference>
<reference evidence="1 2" key="1">
    <citation type="submission" date="2024-12" db="EMBL/GenBank/DDBJ databases">
        <title>The unique morphological basis and parallel evolutionary history of personate flowers in Penstemon.</title>
        <authorList>
            <person name="Depatie T.H."/>
            <person name="Wessinger C.A."/>
        </authorList>
    </citation>
    <scope>NUCLEOTIDE SEQUENCE [LARGE SCALE GENOMIC DNA]</scope>
    <source>
        <strain evidence="1">WTNN_2</strain>
        <tissue evidence="1">Leaf</tissue>
    </source>
</reference>
<evidence type="ECO:0000313" key="2">
    <source>
        <dbReference type="Proteomes" id="UP001634393"/>
    </source>
</evidence>
<comment type="caution">
    <text evidence="1">The sequence shown here is derived from an EMBL/GenBank/DDBJ whole genome shotgun (WGS) entry which is preliminary data.</text>
</comment>
<dbReference type="Proteomes" id="UP001634393">
    <property type="component" value="Unassembled WGS sequence"/>
</dbReference>
<dbReference type="InterPro" id="IPR037219">
    <property type="entry name" value="Peptidase_M41-like"/>
</dbReference>
<dbReference type="EMBL" id="JBJXBP010000005">
    <property type="protein sequence ID" value="KAL3829994.1"/>
    <property type="molecule type" value="Genomic_DNA"/>
</dbReference>
<accession>A0ABD3SZC1</accession>
<dbReference type="Gene3D" id="1.20.58.760">
    <property type="entry name" value="Peptidase M41"/>
    <property type="match status" value="1"/>
</dbReference>
<proteinExistence type="predicted"/>
<gene>
    <name evidence="1" type="ORF">ACJIZ3_018796</name>
</gene>
<evidence type="ECO:0000313" key="1">
    <source>
        <dbReference type="EMBL" id="KAL3829994.1"/>
    </source>
</evidence>
<organism evidence="1 2">
    <name type="scientific">Penstemon smallii</name>
    <dbReference type="NCBI Taxonomy" id="265156"/>
    <lineage>
        <taxon>Eukaryota</taxon>
        <taxon>Viridiplantae</taxon>
        <taxon>Streptophyta</taxon>
        <taxon>Embryophyta</taxon>
        <taxon>Tracheophyta</taxon>
        <taxon>Spermatophyta</taxon>
        <taxon>Magnoliopsida</taxon>
        <taxon>eudicotyledons</taxon>
        <taxon>Gunneridae</taxon>
        <taxon>Pentapetalae</taxon>
        <taxon>asterids</taxon>
        <taxon>lamiids</taxon>
        <taxon>Lamiales</taxon>
        <taxon>Plantaginaceae</taxon>
        <taxon>Cheloneae</taxon>
        <taxon>Penstemon</taxon>
    </lineage>
</organism>
<dbReference type="AlphaFoldDB" id="A0ABD3SZC1"/>
<protein>
    <submittedName>
        <fullName evidence="1">Uncharacterized protein</fullName>
    </submittedName>
</protein>